<name>A0ACC0GN72_9ERIC</name>
<dbReference type="Proteomes" id="UP001060215">
    <property type="component" value="Chromosome 8"/>
</dbReference>
<protein>
    <submittedName>
        <fullName evidence="1">Uncharacterized protein</fullName>
    </submittedName>
</protein>
<organism evidence="1 2">
    <name type="scientific">Camellia lanceoleosa</name>
    <dbReference type="NCBI Taxonomy" id="1840588"/>
    <lineage>
        <taxon>Eukaryota</taxon>
        <taxon>Viridiplantae</taxon>
        <taxon>Streptophyta</taxon>
        <taxon>Embryophyta</taxon>
        <taxon>Tracheophyta</taxon>
        <taxon>Spermatophyta</taxon>
        <taxon>Magnoliopsida</taxon>
        <taxon>eudicotyledons</taxon>
        <taxon>Gunneridae</taxon>
        <taxon>Pentapetalae</taxon>
        <taxon>asterids</taxon>
        <taxon>Ericales</taxon>
        <taxon>Theaceae</taxon>
        <taxon>Camellia</taxon>
    </lineage>
</organism>
<accession>A0ACC0GN72</accession>
<evidence type="ECO:0000313" key="1">
    <source>
        <dbReference type="EMBL" id="KAI8001917.1"/>
    </source>
</evidence>
<dbReference type="EMBL" id="CM045765">
    <property type="protein sequence ID" value="KAI8001917.1"/>
    <property type="molecule type" value="Genomic_DNA"/>
</dbReference>
<reference evidence="1 2" key="1">
    <citation type="journal article" date="2022" name="Plant J.">
        <title>Chromosome-level genome of Camellia lanceoleosa provides a valuable resource for understanding genome evolution and self-incompatibility.</title>
        <authorList>
            <person name="Gong W."/>
            <person name="Xiao S."/>
            <person name="Wang L."/>
            <person name="Liao Z."/>
            <person name="Chang Y."/>
            <person name="Mo W."/>
            <person name="Hu G."/>
            <person name="Li W."/>
            <person name="Zhao G."/>
            <person name="Zhu H."/>
            <person name="Hu X."/>
            <person name="Ji K."/>
            <person name="Xiang X."/>
            <person name="Song Q."/>
            <person name="Yuan D."/>
            <person name="Jin S."/>
            <person name="Zhang L."/>
        </authorList>
    </citation>
    <scope>NUCLEOTIDE SEQUENCE [LARGE SCALE GENOMIC DNA]</scope>
    <source>
        <strain evidence="1">SQ_2022a</strain>
    </source>
</reference>
<sequence>MDENENKKQKLQTTTSSQFNKHHQFLKMTLKFLVCVSLLSILFSYSSTLSHLFYYFKFHFSTLIFPLFSQTSERKYMFLICNGIIAFLAKNLSFASPSYEDGVKPLYTTEAQLQHKEAAMESTLGTLEKTEKQENESMDIKVHGRESQDMITETEDDEEQDASGSLIPPLNVSAEELNRKFDEFIRKMKEEIRIDALRQPIAV</sequence>
<evidence type="ECO:0000313" key="2">
    <source>
        <dbReference type="Proteomes" id="UP001060215"/>
    </source>
</evidence>
<proteinExistence type="predicted"/>
<keyword evidence="2" id="KW-1185">Reference proteome</keyword>
<gene>
    <name evidence="1" type="ORF">LOK49_LG09G01383</name>
</gene>
<comment type="caution">
    <text evidence="1">The sequence shown here is derived from an EMBL/GenBank/DDBJ whole genome shotgun (WGS) entry which is preliminary data.</text>
</comment>